<evidence type="ECO:0000256" key="10">
    <source>
        <dbReference type="ARBA" id="ARBA00040463"/>
    </source>
</evidence>
<proteinExistence type="inferred from homology"/>
<dbReference type="InterPro" id="IPR024132">
    <property type="entry name" value="Akirin"/>
</dbReference>
<dbReference type="GO" id="GO:0003712">
    <property type="term" value="F:transcription coregulator activity"/>
    <property type="evidence" value="ECO:0007669"/>
    <property type="project" value="TreeGrafter"/>
</dbReference>
<reference evidence="12" key="1">
    <citation type="submission" date="2015-09" db="EMBL/GenBank/DDBJ databases">
        <authorList>
            <person name="Sai Rama Sridatta P."/>
        </authorList>
    </citation>
    <scope>NUCLEOTIDE SEQUENCE [LARGE SCALE GENOMIC DNA]</scope>
</reference>
<evidence type="ECO:0000256" key="2">
    <source>
        <dbReference type="ARBA" id="ARBA00005625"/>
    </source>
</evidence>
<dbReference type="GeneTree" id="ENSGT00940000156096"/>
<dbReference type="PANTHER" id="PTHR13293:SF8">
    <property type="entry name" value="AKIRIN-2"/>
    <property type="match status" value="1"/>
</dbReference>
<keyword evidence="4" id="KW-0217">Developmental protein</keyword>
<dbReference type="GO" id="GO:0045089">
    <property type="term" value="P:positive regulation of innate immune response"/>
    <property type="evidence" value="ECO:0007669"/>
    <property type="project" value="TreeGrafter"/>
</dbReference>
<keyword evidence="7" id="KW-0805">Transcription regulation</keyword>
<dbReference type="GO" id="GO:0005634">
    <property type="term" value="C:nucleus"/>
    <property type="evidence" value="ECO:0007669"/>
    <property type="project" value="UniProtKB-SubCell"/>
</dbReference>
<comment type="subcellular location">
    <subcellularLocation>
        <location evidence="1">Nucleus</location>
    </subcellularLocation>
</comment>
<dbReference type="GO" id="GO:0015031">
    <property type="term" value="P:protein transport"/>
    <property type="evidence" value="ECO:0007669"/>
    <property type="project" value="UniProtKB-KW"/>
</dbReference>
<evidence type="ECO:0000256" key="7">
    <source>
        <dbReference type="ARBA" id="ARBA00023015"/>
    </source>
</evidence>
<gene>
    <name evidence="11" type="primary">AKIRIN2</name>
</gene>
<organism evidence="11 12">
    <name type="scientific">Lates calcarifer</name>
    <name type="common">Barramundi</name>
    <name type="synonym">Holocentrus calcarifer</name>
    <dbReference type="NCBI Taxonomy" id="8187"/>
    <lineage>
        <taxon>Eukaryota</taxon>
        <taxon>Metazoa</taxon>
        <taxon>Chordata</taxon>
        <taxon>Craniata</taxon>
        <taxon>Vertebrata</taxon>
        <taxon>Euteleostomi</taxon>
        <taxon>Actinopterygii</taxon>
        <taxon>Neopterygii</taxon>
        <taxon>Teleostei</taxon>
        <taxon>Neoteleostei</taxon>
        <taxon>Acanthomorphata</taxon>
        <taxon>Carangaria</taxon>
        <taxon>Carangaria incertae sedis</taxon>
        <taxon>Centropomidae</taxon>
        <taxon>Lates</taxon>
    </lineage>
</organism>
<dbReference type="AlphaFoldDB" id="A0A4W6E1F1"/>
<comment type="similarity">
    <text evidence="2">Belongs to the akirin family.</text>
</comment>
<reference evidence="11" key="3">
    <citation type="submission" date="2025-09" db="UniProtKB">
        <authorList>
            <consortium name="Ensembl"/>
        </authorList>
    </citation>
    <scope>IDENTIFICATION</scope>
</reference>
<evidence type="ECO:0000256" key="6">
    <source>
        <dbReference type="ARBA" id="ARBA00022927"/>
    </source>
</evidence>
<sequence length="121" mass="13847">MACGATLKRTLDFDPLMSPASPKRRRCKYLRMEPSPFGEVSSKLTTEQILHNIKQEYKRLQKRRHLDSAFQQADGCCPLDLQNIPSGSVLPGSYKCLIFMKLLTDFLQIKFSIAVMIERLP</sequence>
<dbReference type="GO" id="GO:0045944">
    <property type="term" value="P:positive regulation of transcription by RNA polymerase II"/>
    <property type="evidence" value="ECO:0007669"/>
    <property type="project" value="TreeGrafter"/>
</dbReference>
<protein>
    <recommendedName>
        <fullName evidence="10">Akirin-2</fullName>
    </recommendedName>
</protein>
<keyword evidence="3" id="KW-0813">Transport</keyword>
<keyword evidence="6" id="KW-0653">Protein transport</keyword>
<keyword evidence="8" id="KW-0804">Transcription</keyword>
<dbReference type="PANTHER" id="PTHR13293">
    <property type="entry name" value="AKIRIN-RELATED"/>
    <property type="match status" value="1"/>
</dbReference>
<reference evidence="11" key="2">
    <citation type="submission" date="2025-08" db="UniProtKB">
        <authorList>
            <consortium name="Ensembl"/>
        </authorList>
    </citation>
    <scope>IDENTIFICATION</scope>
</reference>
<keyword evidence="5" id="KW-0678">Repressor</keyword>
<accession>A0A4W6E1F1</accession>
<evidence type="ECO:0000313" key="11">
    <source>
        <dbReference type="Ensembl" id="ENSLCAP00010030995.1"/>
    </source>
</evidence>
<keyword evidence="12" id="KW-1185">Reference proteome</keyword>
<evidence type="ECO:0000313" key="12">
    <source>
        <dbReference type="Proteomes" id="UP000314980"/>
    </source>
</evidence>
<name>A0A4W6E1F1_LATCA</name>
<evidence type="ECO:0000256" key="1">
    <source>
        <dbReference type="ARBA" id="ARBA00004123"/>
    </source>
</evidence>
<dbReference type="GO" id="GO:0000785">
    <property type="term" value="C:chromatin"/>
    <property type="evidence" value="ECO:0007669"/>
    <property type="project" value="TreeGrafter"/>
</dbReference>
<dbReference type="Ensembl" id="ENSLCAT00010031689.1">
    <property type="protein sequence ID" value="ENSLCAP00010030995.1"/>
    <property type="gene ID" value="ENSLCAG00010014554.1"/>
</dbReference>
<dbReference type="Proteomes" id="UP000314980">
    <property type="component" value="Unassembled WGS sequence"/>
</dbReference>
<evidence type="ECO:0000256" key="9">
    <source>
        <dbReference type="ARBA" id="ARBA00023242"/>
    </source>
</evidence>
<keyword evidence="9" id="KW-0539">Nucleus</keyword>
<evidence type="ECO:0000256" key="8">
    <source>
        <dbReference type="ARBA" id="ARBA00023163"/>
    </source>
</evidence>
<evidence type="ECO:0000256" key="4">
    <source>
        <dbReference type="ARBA" id="ARBA00022473"/>
    </source>
</evidence>
<evidence type="ECO:0000256" key="5">
    <source>
        <dbReference type="ARBA" id="ARBA00022491"/>
    </source>
</evidence>
<evidence type="ECO:0000256" key="3">
    <source>
        <dbReference type="ARBA" id="ARBA00022448"/>
    </source>
</evidence>